<name>A0A1H9T5Q4_9MICO</name>
<proteinExistence type="predicted"/>
<evidence type="ECO:0000313" key="1">
    <source>
        <dbReference type="EMBL" id="SER92304.1"/>
    </source>
</evidence>
<evidence type="ECO:0000313" key="2">
    <source>
        <dbReference type="Proteomes" id="UP000199019"/>
    </source>
</evidence>
<keyword evidence="2" id="KW-1185">Reference proteome</keyword>
<sequence length="62" mass="6226">MTTPFDGGPSGMALRGAALVACSSGTWHSHDLTAAKDVNPAAITTAKPAARVALYRVPTGST</sequence>
<organism evidence="1 2">
    <name type="scientific">Pedococcus cremeus</name>
    <dbReference type="NCBI Taxonomy" id="587636"/>
    <lineage>
        <taxon>Bacteria</taxon>
        <taxon>Bacillati</taxon>
        <taxon>Actinomycetota</taxon>
        <taxon>Actinomycetes</taxon>
        <taxon>Micrococcales</taxon>
        <taxon>Intrasporangiaceae</taxon>
        <taxon>Pedococcus</taxon>
    </lineage>
</organism>
<reference evidence="2" key="1">
    <citation type="submission" date="2016-10" db="EMBL/GenBank/DDBJ databases">
        <authorList>
            <person name="Varghese N."/>
            <person name="Submissions S."/>
        </authorList>
    </citation>
    <scope>NUCLEOTIDE SEQUENCE [LARGE SCALE GENOMIC DNA]</scope>
    <source>
        <strain evidence="2">CGMCC 1.6963</strain>
    </source>
</reference>
<protein>
    <submittedName>
        <fullName evidence="1">Uncharacterized protein</fullName>
    </submittedName>
</protein>
<dbReference type="EMBL" id="FOHB01000002">
    <property type="protein sequence ID" value="SER92304.1"/>
    <property type="molecule type" value="Genomic_DNA"/>
</dbReference>
<dbReference type="AlphaFoldDB" id="A0A1H9T5Q4"/>
<gene>
    <name evidence="1" type="ORF">SAMN05216199_1446</name>
</gene>
<dbReference type="STRING" id="587636.SAMN05216199_1446"/>
<dbReference type="Proteomes" id="UP000199019">
    <property type="component" value="Unassembled WGS sequence"/>
</dbReference>
<accession>A0A1H9T5Q4</accession>